<accession>A0A9J6BHS0</accession>
<sequence>MENNLDFGEFYRCNNEMVLSFHYSFPPKAKILAVIGRHLPSKNNSHVEDMSHFNAATRIKHFFPNLVKIYIEKGDMTEIHQAHLRNLTKLKYLSLPKNEIKKIEKNLFKFNTELEILNLEENLIKEIYPTVFDDLKKLSIITLWKNQCTNFNGSNKNEIIKEIQENCKPAG</sequence>
<gene>
    <name evidence="3" type="ORF">PVAND_017328</name>
</gene>
<evidence type="ECO:0000256" key="1">
    <source>
        <dbReference type="ARBA" id="ARBA00022614"/>
    </source>
</evidence>
<dbReference type="InterPro" id="IPR001611">
    <property type="entry name" value="Leu-rich_rpt"/>
</dbReference>
<protein>
    <submittedName>
        <fullName evidence="3">Uncharacterized protein</fullName>
    </submittedName>
</protein>
<keyword evidence="1" id="KW-0433">Leucine-rich repeat</keyword>
<keyword evidence="2" id="KW-0677">Repeat</keyword>
<dbReference type="AlphaFoldDB" id="A0A9J6BHS0"/>
<dbReference type="Pfam" id="PF13855">
    <property type="entry name" value="LRR_8"/>
    <property type="match status" value="1"/>
</dbReference>
<dbReference type="PANTHER" id="PTHR45712:SF22">
    <property type="entry name" value="INSULIN-LIKE GROWTH FACTOR-BINDING PROTEIN COMPLEX ACID LABILE SUBUNIT"/>
    <property type="match status" value="1"/>
</dbReference>
<dbReference type="Proteomes" id="UP001107558">
    <property type="component" value="Chromosome 4"/>
</dbReference>
<dbReference type="EMBL" id="JADBJN010000004">
    <property type="protein sequence ID" value="KAG5669441.1"/>
    <property type="molecule type" value="Genomic_DNA"/>
</dbReference>
<evidence type="ECO:0000313" key="4">
    <source>
        <dbReference type="Proteomes" id="UP001107558"/>
    </source>
</evidence>
<evidence type="ECO:0000256" key="2">
    <source>
        <dbReference type="ARBA" id="ARBA00022737"/>
    </source>
</evidence>
<comment type="caution">
    <text evidence="3">The sequence shown here is derived from an EMBL/GenBank/DDBJ whole genome shotgun (WGS) entry which is preliminary data.</text>
</comment>
<evidence type="ECO:0000313" key="3">
    <source>
        <dbReference type="EMBL" id="KAG5669441.1"/>
    </source>
</evidence>
<dbReference type="InterPro" id="IPR050333">
    <property type="entry name" value="SLRP"/>
</dbReference>
<dbReference type="PANTHER" id="PTHR45712">
    <property type="entry name" value="AGAP008170-PA"/>
    <property type="match status" value="1"/>
</dbReference>
<organism evidence="3 4">
    <name type="scientific">Polypedilum vanderplanki</name>
    <name type="common">Sleeping chironomid midge</name>
    <dbReference type="NCBI Taxonomy" id="319348"/>
    <lineage>
        <taxon>Eukaryota</taxon>
        <taxon>Metazoa</taxon>
        <taxon>Ecdysozoa</taxon>
        <taxon>Arthropoda</taxon>
        <taxon>Hexapoda</taxon>
        <taxon>Insecta</taxon>
        <taxon>Pterygota</taxon>
        <taxon>Neoptera</taxon>
        <taxon>Endopterygota</taxon>
        <taxon>Diptera</taxon>
        <taxon>Nematocera</taxon>
        <taxon>Chironomoidea</taxon>
        <taxon>Chironomidae</taxon>
        <taxon>Chironominae</taxon>
        <taxon>Polypedilum</taxon>
        <taxon>Polypedilum</taxon>
    </lineage>
</organism>
<dbReference type="InterPro" id="IPR032675">
    <property type="entry name" value="LRR_dom_sf"/>
</dbReference>
<name>A0A9J6BHS0_POLVA</name>
<proteinExistence type="predicted"/>
<dbReference type="Gene3D" id="3.80.10.10">
    <property type="entry name" value="Ribonuclease Inhibitor"/>
    <property type="match status" value="1"/>
</dbReference>
<dbReference type="SUPFAM" id="SSF52058">
    <property type="entry name" value="L domain-like"/>
    <property type="match status" value="1"/>
</dbReference>
<reference evidence="3" key="1">
    <citation type="submission" date="2021-03" db="EMBL/GenBank/DDBJ databases">
        <title>Chromosome level genome of the anhydrobiotic midge Polypedilum vanderplanki.</title>
        <authorList>
            <person name="Yoshida Y."/>
            <person name="Kikawada T."/>
            <person name="Gusev O."/>
        </authorList>
    </citation>
    <scope>NUCLEOTIDE SEQUENCE</scope>
    <source>
        <strain evidence="3">NIAS01</strain>
        <tissue evidence="3">Whole body or cell culture</tissue>
    </source>
</reference>
<keyword evidence="4" id="KW-1185">Reference proteome</keyword>